<evidence type="ECO:0000313" key="2">
    <source>
        <dbReference type="EMBL" id="KAJ4497388.1"/>
    </source>
</evidence>
<dbReference type="Proteomes" id="UP001150217">
    <property type="component" value="Unassembled WGS sequence"/>
</dbReference>
<dbReference type="InterPro" id="IPR018306">
    <property type="entry name" value="Phage_T5_Orf172_DNA-bd"/>
</dbReference>
<comment type="caution">
    <text evidence="2">The sequence shown here is derived from an EMBL/GenBank/DDBJ whole genome shotgun (WGS) entry which is preliminary data.</text>
</comment>
<proteinExistence type="predicted"/>
<evidence type="ECO:0000259" key="1">
    <source>
        <dbReference type="Pfam" id="PF10544"/>
    </source>
</evidence>
<evidence type="ECO:0000313" key="3">
    <source>
        <dbReference type="Proteomes" id="UP001150217"/>
    </source>
</evidence>
<dbReference type="EMBL" id="JANVFT010000021">
    <property type="protein sequence ID" value="KAJ4497388.1"/>
    <property type="molecule type" value="Genomic_DNA"/>
</dbReference>
<dbReference type="Pfam" id="PF10544">
    <property type="entry name" value="T5orf172"/>
    <property type="match status" value="1"/>
</dbReference>
<protein>
    <recommendedName>
        <fullName evidence="1">Bacteriophage T5 Orf172 DNA-binding domain-containing protein</fullName>
    </recommendedName>
</protein>
<keyword evidence="3" id="KW-1185">Reference proteome</keyword>
<sequence>MARRRTHQLQSLYRQRISRLISPSDGPGWIYVYIDNGNEFKIGMMKNFERRQREWDRNCPCLDRIWFKPILAANRRRAESVVHILLEIQLSGTRREICFCWSSQGYSEEDLGSSVAEGSDDLKFILRYDRLSILYNSDYV</sequence>
<reference evidence="2" key="1">
    <citation type="submission" date="2022-08" db="EMBL/GenBank/DDBJ databases">
        <title>A Global Phylogenomic Analysis of the Shiitake Genus Lentinula.</title>
        <authorList>
            <consortium name="DOE Joint Genome Institute"/>
            <person name="Sierra-Patev S."/>
            <person name="Min B."/>
            <person name="Naranjo-Ortiz M."/>
            <person name="Looney B."/>
            <person name="Konkel Z."/>
            <person name="Slot J.C."/>
            <person name="Sakamoto Y."/>
            <person name="Steenwyk J.L."/>
            <person name="Rokas A."/>
            <person name="Carro J."/>
            <person name="Camarero S."/>
            <person name="Ferreira P."/>
            <person name="Molpeceres G."/>
            <person name="Ruiz-Duenas F.J."/>
            <person name="Serrano A."/>
            <person name="Henrissat B."/>
            <person name="Drula E."/>
            <person name="Hughes K.W."/>
            <person name="Mata J.L."/>
            <person name="Ishikawa N.K."/>
            <person name="Vargas-Isla R."/>
            <person name="Ushijima S."/>
            <person name="Smith C.A."/>
            <person name="Ahrendt S."/>
            <person name="Andreopoulos W."/>
            <person name="He G."/>
            <person name="Labutti K."/>
            <person name="Lipzen A."/>
            <person name="Ng V."/>
            <person name="Riley R."/>
            <person name="Sandor L."/>
            <person name="Barry K."/>
            <person name="Martinez A.T."/>
            <person name="Xiao Y."/>
            <person name="Gibbons J.G."/>
            <person name="Terashima K."/>
            <person name="Grigoriev I.V."/>
            <person name="Hibbett D.S."/>
        </authorList>
    </citation>
    <scope>NUCLEOTIDE SEQUENCE</scope>
    <source>
        <strain evidence="2">RHP3577 ss4</strain>
    </source>
</reference>
<feature type="domain" description="Bacteriophage T5 Orf172 DNA-binding" evidence="1">
    <location>
        <begin position="28"/>
        <end position="88"/>
    </location>
</feature>
<name>A0ABQ8VLV2_9AGAR</name>
<organism evidence="2 3">
    <name type="scientific">Lentinula lateritia</name>
    <dbReference type="NCBI Taxonomy" id="40482"/>
    <lineage>
        <taxon>Eukaryota</taxon>
        <taxon>Fungi</taxon>
        <taxon>Dikarya</taxon>
        <taxon>Basidiomycota</taxon>
        <taxon>Agaricomycotina</taxon>
        <taxon>Agaricomycetes</taxon>
        <taxon>Agaricomycetidae</taxon>
        <taxon>Agaricales</taxon>
        <taxon>Marasmiineae</taxon>
        <taxon>Omphalotaceae</taxon>
        <taxon>Lentinula</taxon>
    </lineage>
</organism>
<gene>
    <name evidence="2" type="ORF">C8R41DRAFT_865463</name>
</gene>
<accession>A0ABQ8VLV2</accession>